<dbReference type="Proteomes" id="UP001174691">
    <property type="component" value="Unassembled WGS sequence"/>
</dbReference>
<name>A0AA38S0K7_9PEZI</name>
<dbReference type="InterPro" id="IPR015813">
    <property type="entry name" value="Pyrv/PenolPyrv_kinase-like_dom"/>
</dbReference>
<dbReference type="AlphaFoldDB" id="A0AA38S0K7"/>
<organism evidence="1 2">
    <name type="scientific">Coniochaeta hoffmannii</name>
    <dbReference type="NCBI Taxonomy" id="91930"/>
    <lineage>
        <taxon>Eukaryota</taxon>
        <taxon>Fungi</taxon>
        <taxon>Dikarya</taxon>
        <taxon>Ascomycota</taxon>
        <taxon>Pezizomycotina</taxon>
        <taxon>Sordariomycetes</taxon>
        <taxon>Sordariomycetidae</taxon>
        <taxon>Coniochaetales</taxon>
        <taxon>Coniochaetaceae</taxon>
        <taxon>Coniochaeta</taxon>
    </lineage>
</organism>
<dbReference type="Pfam" id="PF13714">
    <property type="entry name" value="PEP_mutase"/>
    <property type="match status" value="1"/>
</dbReference>
<gene>
    <name evidence="1" type="ORF">NKR19_g1072</name>
</gene>
<protein>
    <submittedName>
        <fullName evidence="1">Uncharacterized protein</fullName>
    </submittedName>
</protein>
<proteinExistence type="predicted"/>
<dbReference type="GO" id="GO:0003824">
    <property type="term" value="F:catalytic activity"/>
    <property type="evidence" value="ECO:0007669"/>
    <property type="project" value="InterPro"/>
</dbReference>
<reference evidence="1" key="1">
    <citation type="submission" date="2022-07" db="EMBL/GenBank/DDBJ databases">
        <title>Fungi with potential for degradation of polypropylene.</title>
        <authorList>
            <person name="Gostincar C."/>
        </authorList>
    </citation>
    <scope>NUCLEOTIDE SEQUENCE</scope>
    <source>
        <strain evidence="1">EXF-13287</strain>
    </source>
</reference>
<dbReference type="EMBL" id="JANBVN010000009">
    <property type="protein sequence ID" value="KAJ9164819.1"/>
    <property type="molecule type" value="Genomic_DNA"/>
</dbReference>
<evidence type="ECO:0000313" key="1">
    <source>
        <dbReference type="EMBL" id="KAJ9164819.1"/>
    </source>
</evidence>
<dbReference type="Gene3D" id="3.20.20.60">
    <property type="entry name" value="Phosphoenolpyruvate-binding domains"/>
    <property type="match status" value="1"/>
</dbReference>
<accession>A0AA38S0K7</accession>
<dbReference type="InterPro" id="IPR040442">
    <property type="entry name" value="Pyrv_kinase-like_dom_sf"/>
</dbReference>
<keyword evidence="2" id="KW-1185">Reference proteome</keyword>
<dbReference type="SUPFAM" id="SSF51621">
    <property type="entry name" value="Phosphoenolpyruvate/pyruvate domain"/>
    <property type="match status" value="1"/>
</dbReference>
<evidence type="ECO:0000313" key="2">
    <source>
        <dbReference type="Proteomes" id="UP001174691"/>
    </source>
</evidence>
<comment type="caution">
    <text evidence="1">The sequence shown here is derived from an EMBL/GenBank/DDBJ whole genome shotgun (WGS) entry which is preliminary data.</text>
</comment>
<sequence length="103" mass="11711">MMGWPGTVDEAIERANLYLDAGATVVTILRRLPCAEVEADDLRRMIREIKGRVGVLLEIPGFRPFVKAPHLADMGVARIGYGNQWPHYILTRFQEFVEAQWTV</sequence>